<evidence type="ECO:0000313" key="1">
    <source>
        <dbReference type="EMBL" id="CCD01796.1"/>
    </source>
</evidence>
<accession>A0A9P1JXR5</accession>
<name>A0A9P1JXR5_9PROT</name>
<evidence type="ECO:0000313" key="2">
    <source>
        <dbReference type="Proteomes" id="UP000007319"/>
    </source>
</evidence>
<sequence length="33" mass="3868">MSVLWKNWCEAKTGIRSTHICCRAMESLVMIRL</sequence>
<keyword evidence="2" id="KW-1185">Reference proteome</keyword>
<protein>
    <submittedName>
        <fullName evidence="1">Uncharacterized protein</fullName>
    </submittedName>
</protein>
<dbReference type="AlphaFoldDB" id="A0A9P1JXR5"/>
<proteinExistence type="predicted"/>
<gene>
    <name evidence="1" type="ORF">AZOBR_p260023</name>
</gene>
<dbReference type="Proteomes" id="UP000007319">
    <property type="component" value="Plasmid AZOBR_p2"/>
</dbReference>
<dbReference type="KEGG" id="abs:AZOBR_p260023"/>
<reference evidence="1 2" key="1">
    <citation type="journal article" date="2011" name="PLoS Genet.">
        <title>Azospirillum genomes reveal transition of bacteria from aquatic to terrestrial environments.</title>
        <authorList>
            <person name="Wisniewski-Dye F."/>
            <person name="Borziak K."/>
            <person name="Khalsa-Moyers G."/>
            <person name="Alexandre G."/>
            <person name="Sukharnikov L.O."/>
            <person name="Wuichet K."/>
            <person name="Hurst G.B."/>
            <person name="McDonald W.H."/>
            <person name="Robertson J.S."/>
            <person name="Barbe V."/>
            <person name="Calteau A."/>
            <person name="Rouy Z."/>
            <person name="Mangenot S."/>
            <person name="Prigent-Combaret C."/>
            <person name="Normand P."/>
            <person name="Boyer M."/>
            <person name="Siguier P."/>
            <person name="Dessaux Y."/>
            <person name="Elmerich C."/>
            <person name="Condemine G."/>
            <person name="Krishnen G."/>
            <person name="Kennedy I."/>
            <person name="Paterson A.H."/>
            <person name="Gonzalez V."/>
            <person name="Mavingui P."/>
            <person name="Zhulin I.B."/>
        </authorList>
    </citation>
    <scope>NUCLEOTIDE SEQUENCE [LARGE SCALE GENOMIC DNA]</scope>
    <source>
        <strain evidence="1 2">Sp245</strain>
    </source>
</reference>
<keyword evidence="1" id="KW-0614">Plasmid</keyword>
<geneLocation type="plasmid" evidence="1 2">
    <name>AZOBR_p2</name>
</geneLocation>
<dbReference type="EMBL" id="HE577329">
    <property type="protein sequence ID" value="CCD01796.1"/>
    <property type="molecule type" value="Genomic_DNA"/>
</dbReference>
<organism evidence="1 2">
    <name type="scientific">Azospirillum baldaniorum</name>
    <dbReference type="NCBI Taxonomy" id="1064539"/>
    <lineage>
        <taxon>Bacteria</taxon>
        <taxon>Pseudomonadati</taxon>
        <taxon>Pseudomonadota</taxon>
        <taxon>Alphaproteobacteria</taxon>
        <taxon>Rhodospirillales</taxon>
        <taxon>Azospirillaceae</taxon>
        <taxon>Azospirillum</taxon>
    </lineage>
</organism>